<dbReference type="InterPro" id="IPR036736">
    <property type="entry name" value="ACP-like_sf"/>
</dbReference>
<keyword evidence="5" id="KW-1185">Reference proteome</keyword>
<evidence type="ECO:0000256" key="2">
    <source>
        <dbReference type="SAM" id="Phobius"/>
    </source>
</evidence>
<dbReference type="NCBIfam" id="TIGR02353">
    <property type="entry name" value="NRPS_term_dom"/>
    <property type="match status" value="1"/>
</dbReference>
<dbReference type="SUPFAM" id="SSF51161">
    <property type="entry name" value="Trimeric LpxA-like enzymes"/>
    <property type="match status" value="2"/>
</dbReference>
<dbReference type="Gene3D" id="3.30.300.30">
    <property type="match status" value="1"/>
</dbReference>
<feature type="domain" description="Carrier" evidence="3">
    <location>
        <begin position="522"/>
        <end position="599"/>
    </location>
</feature>
<dbReference type="GO" id="GO:0005737">
    <property type="term" value="C:cytoplasm"/>
    <property type="evidence" value="ECO:0007669"/>
    <property type="project" value="TreeGrafter"/>
</dbReference>
<dbReference type="InterPro" id="IPR025110">
    <property type="entry name" value="AMP-bd_C"/>
</dbReference>
<dbReference type="InterPro" id="IPR012728">
    <property type="entry name" value="Pls/PosA_C"/>
</dbReference>
<dbReference type="PANTHER" id="PTHR45527:SF1">
    <property type="entry name" value="FATTY ACID SYNTHASE"/>
    <property type="match status" value="1"/>
</dbReference>
<dbReference type="GO" id="GO:0043041">
    <property type="term" value="P:amino acid activation for nonribosomal peptide biosynthetic process"/>
    <property type="evidence" value="ECO:0007669"/>
    <property type="project" value="TreeGrafter"/>
</dbReference>
<dbReference type="PROSITE" id="PS00455">
    <property type="entry name" value="AMP_BINDING"/>
    <property type="match status" value="1"/>
</dbReference>
<reference evidence="4" key="2">
    <citation type="submission" date="2020-09" db="EMBL/GenBank/DDBJ databases">
        <authorList>
            <person name="Sun Q."/>
            <person name="Zhou Y."/>
        </authorList>
    </citation>
    <scope>NUCLEOTIDE SEQUENCE</scope>
    <source>
        <strain evidence="4">CGMCC 1.12187</strain>
    </source>
</reference>
<dbReference type="Gene3D" id="1.10.1200.10">
    <property type="entry name" value="ACP-like"/>
    <property type="match status" value="1"/>
</dbReference>
<dbReference type="GO" id="GO:0044550">
    <property type="term" value="P:secondary metabolite biosynthetic process"/>
    <property type="evidence" value="ECO:0007669"/>
    <property type="project" value="TreeGrafter"/>
</dbReference>
<feature type="transmembrane region" description="Helical" evidence="2">
    <location>
        <begin position="1154"/>
        <end position="1174"/>
    </location>
</feature>
<feature type="transmembrane region" description="Helical" evidence="2">
    <location>
        <begin position="857"/>
        <end position="881"/>
    </location>
</feature>
<feature type="transmembrane region" description="Helical" evidence="2">
    <location>
        <begin position="901"/>
        <end position="930"/>
    </location>
</feature>
<evidence type="ECO:0000256" key="1">
    <source>
        <dbReference type="SAM" id="MobiDB-lite"/>
    </source>
</evidence>
<dbReference type="InterPro" id="IPR042099">
    <property type="entry name" value="ANL_N_sf"/>
</dbReference>
<organism evidence="4 5">
    <name type="scientific">Kocuria dechangensis</name>
    <dbReference type="NCBI Taxonomy" id="1176249"/>
    <lineage>
        <taxon>Bacteria</taxon>
        <taxon>Bacillati</taxon>
        <taxon>Actinomycetota</taxon>
        <taxon>Actinomycetes</taxon>
        <taxon>Micrococcales</taxon>
        <taxon>Micrococcaceae</taxon>
        <taxon>Kocuria</taxon>
    </lineage>
</organism>
<dbReference type="CDD" id="cd05930">
    <property type="entry name" value="A_NRPS"/>
    <property type="match status" value="1"/>
</dbReference>
<feature type="transmembrane region" description="Helical" evidence="2">
    <location>
        <begin position="708"/>
        <end position="730"/>
    </location>
</feature>
<dbReference type="Proteomes" id="UP000638848">
    <property type="component" value="Unassembled WGS sequence"/>
</dbReference>
<dbReference type="PANTHER" id="PTHR45527">
    <property type="entry name" value="NONRIBOSOMAL PEPTIDE SYNTHETASE"/>
    <property type="match status" value="1"/>
</dbReference>
<dbReference type="Pfam" id="PF00501">
    <property type="entry name" value="AMP-binding"/>
    <property type="match status" value="1"/>
</dbReference>
<dbReference type="SUPFAM" id="SSF56801">
    <property type="entry name" value="Acetyl-CoA synthetase-like"/>
    <property type="match status" value="1"/>
</dbReference>
<comment type="caution">
    <text evidence="4">The sequence shown here is derived from an EMBL/GenBank/DDBJ whole genome shotgun (WGS) entry which is preliminary data.</text>
</comment>
<keyword evidence="2" id="KW-0812">Transmembrane</keyword>
<dbReference type="PROSITE" id="PS50075">
    <property type="entry name" value="CARRIER"/>
    <property type="match status" value="1"/>
</dbReference>
<dbReference type="FunFam" id="3.40.50.980:FF:000001">
    <property type="entry name" value="Non-ribosomal peptide synthetase"/>
    <property type="match status" value="1"/>
</dbReference>
<proteinExistence type="predicted"/>
<gene>
    <name evidence="4" type="ORF">GCM10011374_00190</name>
</gene>
<evidence type="ECO:0000313" key="4">
    <source>
        <dbReference type="EMBL" id="GGG41797.1"/>
    </source>
</evidence>
<accession>A0A917GEG0</accession>
<dbReference type="InterPro" id="IPR011004">
    <property type="entry name" value="Trimer_LpxA-like_sf"/>
</dbReference>
<dbReference type="SUPFAM" id="SSF47336">
    <property type="entry name" value="ACP-like"/>
    <property type="match status" value="1"/>
</dbReference>
<dbReference type="InterPro" id="IPR009081">
    <property type="entry name" value="PP-bd_ACP"/>
</dbReference>
<dbReference type="Pfam" id="PF13193">
    <property type="entry name" value="AMP-binding_C"/>
    <property type="match status" value="1"/>
</dbReference>
<feature type="transmembrane region" description="Helical" evidence="2">
    <location>
        <begin position="1123"/>
        <end position="1148"/>
    </location>
</feature>
<sequence length="1342" mass="149106">MDNTVRWRPGERLEHYFEQRCDEVPPAHPAVITESGTLTFRQLDERANRTARYFRAQGLKTGDRVGVLFDKSTHGYVALLAIMKIGAAYVPLDPSFPADRIAYIIEDAGIETIISVSAYDAKLAQFQVLRIYQDVIADQLEAHPSHRLEEHERPTAGENQLFYIIYTSGTTGKPKGVAIEHAGICNFVKVAGELYGYRQDDRCYQGMTLAFDFHVEDLWTPLIAGATLVAGKSGGSLFGADLHAFLSQQRVTVLPCVPTLWATIEDDLPDVRIIQLSGEAVPHNLVVRWHRPGRSILNAYGPTECSVSSTLRVLEPDSPVTIGVPLPTYTAVILDEDRPAEASPGEIGEIGIAGPCLAVGYLNRDELTEQKFIPDFLDLPNNPSHRIYRTGDYGRIGANGELEFHGRIDTQVKLRGYRIELGEIEAVLAQHPSVGQAVVNPYETEPGTTELVAYYTRKQGAPEPALSEVAENLRRQLPPYMVPGYLEELPVIPMTSNLKADRRALPAPKGPRLAVSTGTYTPPRTETEKILADALMEVMNLDRVSVTDDFFKDLGAHSLLMARFGAEIRKRMNLASVSMREIYLHPNLEDLASRLELMVREAPSAPDGRSNQEDFYRPSSFDYRLCGTLQVFTYVGWSLVSLWLFVTGIVWAYEALPNLAETYLRLIVYSMAIFVLYSIIPIVLKWLLIGRWQAEVIPIWSMRYFRFWFVKTSTRIAPMALVGGPIRNLYLRLLGAKIGANTVIQCRMIPVTTDLLAIGSHTIIEKDTVVQGYKARSNRIYIGSIDIGSNAFVGEAGVVDINTVMEDRTQLAFASSLHEGQRIPEGKHFHGSPAVETTVDYCAIDARRCGALRRWTYALGFLIFGFALAAVPMVLILHGAPELWSRIVQWENELLAHDVHLLTHVISATVLSLILFAGLTVLRLLIIGIVPRILNLFLREERTYVLYGFHYFIQQMISRTSNSVFNNRLFGDSSAIVYYLRWVGYRLNKVIQTGSNFGITQKHENPFMVDVGSGTMVSGGIKFVNETMSSDAFKLGTVKVGERNYLGNYLHLPSNSVVGENVLIGTKALTPIYGPVRTDTGLLGSPAFEIPRATARDLRMSQIDEPTRQRLLHAKNRYNFGSAVLYLLNAWVASLILTTGVISAIAAYPIAGILGVYAVSGLLVLCTVLWMWVVERGVLRFGQLEPKIVPLLDPYFWFHERVWKLTTLWFIAPLFAGTPIKNMFSRMEGVHLGKMVFDDGAYFDEYTLITIGDHTNLNSHIVIQPHSLEEGVFKSGRVNMGMGCTLDCAANLHYDVSMGDFVVVGQNSFVMKGEAIESGATWIGNPAQAVGSAGSALPTVRG</sequence>
<dbReference type="EMBL" id="BMEQ01000001">
    <property type="protein sequence ID" value="GGG41797.1"/>
    <property type="molecule type" value="Genomic_DNA"/>
</dbReference>
<reference evidence="4" key="1">
    <citation type="journal article" date="2014" name="Int. J. Syst. Evol. Microbiol.">
        <title>Complete genome sequence of Corynebacterium casei LMG S-19264T (=DSM 44701T), isolated from a smear-ripened cheese.</title>
        <authorList>
            <consortium name="US DOE Joint Genome Institute (JGI-PGF)"/>
            <person name="Walter F."/>
            <person name="Albersmeier A."/>
            <person name="Kalinowski J."/>
            <person name="Ruckert C."/>
        </authorList>
    </citation>
    <scope>NUCLEOTIDE SEQUENCE</scope>
    <source>
        <strain evidence="4">CGMCC 1.12187</strain>
    </source>
</reference>
<dbReference type="InterPro" id="IPR000873">
    <property type="entry name" value="AMP-dep_synth/lig_dom"/>
</dbReference>
<protein>
    <submittedName>
        <fullName evidence="4">Peptide synthetase</fullName>
    </submittedName>
</protein>
<dbReference type="Gene3D" id="2.160.10.10">
    <property type="entry name" value="Hexapeptide repeat proteins"/>
    <property type="match status" value="2"/>
</dbReference>
<name>A0A917GEG0_9MICC</name>
<dbReference type="InterPro" id="IPR045851">
    <property type="entry name" value="AMP-bd_C_sf"/>
</dbReference>
<dbReference type="NCBIfam" id="TIGR01733">
    <property type="entry name" value="AA-adenyl-dom"/>
    <property type="match status" value="1"/>
</dbReference>
<evidence type="ECO:0000259" key="3">
    <source>
        <dbReference type="PROSITE" id="PS50075"/>
    </source>
</evidence>
<feature type="transmembrane region" description="Helical" evidence="2">
    <location>
        <begin position="666"/>
        <end position="688"/>
    </location>
</feature>
<keyword evidence="2" id="KW-0472">Membrane</keyword>
<feature type="transmembrane region" description="Helical" evidence="2">
    <location>
        <begin position="634"/>
        <end position="654"/>
    </location>
</feature>
<dbReference type="Gene3D" id="3.40.50.12780">
    <property type="entry name" value="N-terminal domain of ligase-like"/>
    <property type="match status" value="1"/>
</dbReference>
<dbReference type="InterPro" id="IPR010071">
    <property type="entry name" value="AA_adenyl_dom"/>
</dbReference>
<evidence type="ECO:0000313" key="5">
    <source>
        <dbReference type="Proteomes" id="UP000638848"/>
    </source>
</evidence>
<feature type="region of interest" description="Disordered" evidence="1">
    <location>
        <begin position="504"/>
        <end position="523"/>
    </location>
</feature>
<keyword evidence="2" id="KW-1133">Transmembrane helix</keyword>
<dbReference type="Pfam" id="PF00550">
    <property type="entry name" value="PP-binding"/>
    <property type="match status" value="1"/>
</dbReference>
<dbReference type="GO" id="GO:0031177">
    <property type="term" value="F:phosphopantetheine binding"/>
    <property type="evidence" value="ECO:0007669"/>
    <property type="project" value="TreeGrafter"/>
</dbReference>
<dbReference type="InterPro" id="IPR020845">
    <property type="entry name" value="AMP-binding_CS"/>
</dbReference>